<gene>
    <name evidence="1" type="ORF">Tco_0629531</name>
</gene>
<comment type="caution">
    <text evidence="1">The sequence shown here is derived from an EMBL/GenBank/DDBJ whole genome shotgun (WGS) entry which is preliminary data.</text>
</comment>
<proteinExistence type="predicted"/>
<keyword evidence="2" id="KW-1185">Reference proteome</keyword>
<evidence type="ECO:0000313" key="2">
    <source>
        <dbReference type="Proteomes" id="UP001151760"/>
    </source>
</evidence>
<sequence length="170" mass="19798">MVKDVERHKQILTPTVHPLPNLIPVVQPCMPLRPFCDEANAARKKEHDNDIPLQDGVMQPLTHQIVHITPPEDDYVAPATSLILDKHLNEFREEFSDITRVDKRLDGNPINDVKELSEIIKTYDFETFIQKLLHRVSQLPNETREYEFAQDMFVRIHLLSSSFEEQEKCS</sequence>
<dbReference type="Proteomes" id="UP001151760">
    <property type="component" value="Unassembled WGS sequence"/>
</dbReference>
<reference evidence="1" key="1">
    <citation type="journal article" date="2022" name="Int. J. Mol. Sci.">
        <title>Draft Genome of Tanacetum Coccineum: Genomic Comparison of Closely Related Tanacetum-Family Plants.</title>
        <authorList>
            <person name="Yamashiro T."/>
            <person name="Shiraishi A."/>
            <person name="Nakayama K."/>
            <person name="Satake H."/>
        </authorList>
    </citation>
    <scope>NUCLEOTIDE SEQUENCE</scope>
</reference>
<organism evidence="1 2">
    <name type="scientific">Tanacetum coccineum</name>
    <dbReference type="NCBI Taxonomy" id="301880"/>
    <lineage>
        <taxon>Eukaryota</taxon>
        <taxon>Viridiplantae</taxon>
        <taxon>Streptophyta</taxon>
        <taxon>Embryophyta</taxon>
        <taxon>Tracheophyta</taxon>
        <taxon>Spermatophyta</taxon>
        <taxon>Magnoliopsida</taxon>
        <taxon>eudicotyledons</taxon>
        <taxon>Gunneridae</taxon>
        <taxon>Pentapetalae</taxon>
        <taxon>asterids</taxon>
        <taxon>campanulids</taxon>
        <taxon>Asterales</taxon>
        <taxon>Asteraceae</taxon>
        <taxon>Asteroideae</taxon>
        <taxon>Anthemideae</taxon>
        <taxon>Anthemidinae</taxon>
        <taxon>Tanacetum</taxon>
    </lineage>
</organism>
<name>A0ABQ4WTF6_9ASTR</name>
<dbReference type="EMBL" id="BQNB010008918">
    <property type="protein sequence ID" value="GJS56169.1"/>
    <property type="molecule type" value="Genomic_DNA"/>
</dbReference>
<reference evidence="1" key="2">
    <citation type="submission" date="2022-01" db="EMBL/GenBank/DDBJ databases">
        <authorList>
            <person name="Yamashiro T."/>
            <person name="Shiraishi A."/>
            <person name="Satake H."/>
            <person name="Nakayama K."/>
        </authorList>
    </citation>
    <scope>NUCLEOTIDE SEQUENCE</scope>
</reference>
<evidence type="ECO:0000313" key="1">
    <source>
        <dbReference type="EMBL" id="GJS56169.1"/>
    </source>
</evidence>
<protein>
    <submittedName>
        <fullName evidence="1">Uncharacterized protein</fullName>
    </submittedName>
</protein>
<accession>A0ABQ4WTF6</accession>